<dbReference type="GO" id="GO:0045180">
    <property type="term" value="C:basal cortex"/>
    <property type="evidence" value="ECO:0007669"/>
    <property type="project" value="TreeGrafter"/>
</dbReference>
<feature type="coiled-coil region" evidence="2">
    <location>
        <begin position="494"/>
        <end position="546"/>
    </location>
</feature>
<dbReference type="Pfam" id="PF00169">
    <property type="entry name" value="PH"/>
    <property type="match status" value="1"/>
</dbReference>
<dbReference type="PANTHER" id="PTHR12156:SF30">
    <property type="entry name" value="PLECKSTRIN HOMOLOGY-LIKE DOMAIN FAMILY B MEMBER 1 ISOFORM X1"/>
    <property type="match status" value="1"/>
</dbReference>
<dbReference type="AlphaFoldDB" id="A0A1A8D5N1"/>
<feature type="coiled-coil region" evidence="2">
    <location>
        <begin position="110"/>
        <end position="155"/>
    </location>
</feature>
<feature type="domain" description="PH" evidence="4">
    <location>
        <begin position="602"/>
        <end position="705"/>
    </location>
</feature>
<dbReference type="Gene3D" id="2.30.29.30">
    <property type="entry name" value="Pleckstrin-homology domain (PH domain)/Phosphotyrosine-binding domain (PTB)"/>
    <property type="match status" value="1"/>
</dbReference>
<dbReference type="InterPro" id="IPR052212">
    <property type="entry name" value="PH-like_domain"/>
</dbReference>
<sequence length="712" mass="81292">MERALLQGERQAELDQVEAETDVISQLQHKLDELENAIQQEKDKERANVEAERRTLQRLQESYAELKNQLHNCPESLREQLQEQLKRDGEMLEAGTKKFEDLEFQQLERESSLEEERETISQQLLQERAEYHRSVAKRKEKVSALEKQANQLGQQASQECERLAKDRVLTLQVLQKEKERLSTLEKRYHMLSGGKGFPRSPTALREEVLCAMGQVNQLYGMPKVESSPTSPLLQPLRPAFSCLPSPHGSSLSLCVEQPEASKPHHPKLDLEQWYQELMAGSGRLRVPPLPAKSLSGRRPVLQVFRSKLDSDPGLSVHQPRSGSASPLHHGAATLGRNTGSKSPMLAVGNTGSLPRNLAATLQDIETKRQLALQQKGQQVIEEQRRRLAELKQRAAAEAQCQWEALHSSQPHLMTSYSPAMAYSPTLSHGSMGPPPLVHHSILHHQPSSAGEQPYDTLSLESSDSMDTSVSTGNNSACSPDNISSSVGGVDVLKIEEMEKMLKEAQLEKARLIESRERESLARHQMLEEERRRREEAEIRLQDETFHRQQLVEKEVRLRAKNFSQARPMTRYLPIRKEEFDLRSHIESSGHSVETCYHMILTEKMCKGYLVKMGGKIKSWKKRWFVFDRLKRTFSYYVDKHETKLKGVIYFQAIEEVYYDHLRSATKSPNPSLTFCVKTHDRLYYMVAPSAEAMRIWMDVIVTGAEGYTQFMN</sequence>
<feature type="coiled-coil region" evidence="2">
    <location>
        <begin position="17"/>
        <end position="69"/>
    </location>
</feature>
<evidence type="ECO:0000256" key="2">
    <source>
        <dbReference type="SAM" id="Coils"/>
    </source>
</evidence>
<protein>
    <recommendedName>
        <fullName evidence="4">PH domain-containing protein</fullName>
    </recommendedName>
</protein>
<dbReference type="PROSITE" id="PS50003">
    <property type="entry name" value="PH_DOMAIN"/>
    <property type="match status" value="1"/>
</dbReference>
<name>A0A1A8D5N1_NOTKA</name>
<dbReference type="SUPFAM" id="SSF50729">
    <property type="entry name" value="PH domain-like"/>
    <property type="match status" value="1"/>
</dbReference>
<dbReference type="InterPro" id="IPR001849">
    <property type="entry name" value="PH_domain"/>
</dbReference>
<dbReference type="EMBL" id="HAEA01000143">
    <property type="protein sequence ID" value="SBQ28623.1"/>
    <property type="molecule type" value="Transcribed_RNA"/>
</dbReference>
<keyword evidence="1 2" id="KW-0175">Coiled coil</keyword>
<evidence type="ECO:0000259" key="4">
    <source>
        <dbReference type="PROSITE" id="PS50003"/>
    </source>
</evidence>
<dbReference type="InterPro" id="IPR027267">
    <property type="entry name" value="AH/BAR_dom_sf"/>
</dbReference>
<feature type="region of interest" description="Disordered" evidence="3">
    <location>
        <begin position="431"/>
        <end position="481"/>
    </location>
</feature>
<feature type="compositionally biased region" description="Polar residues" evidence="3">
    <location>
        <begin position="458"/>
        <end position="481"/>
    </location>
</feature>
<proteinExistence type="predicted"/>
<dbReference type="GO" id="GO:0070507">
    <property type="term" value="P:regulation of microtubule cytoskeleton organization"/>
    <property type="evidence" value="ECO:0007669"/>
    <property type="project" value="TreeGrafter"/>
</dbReference>
<evidence type="ECO:0000313" key="5">
    <source>
        <dbReference type="EMBL" id="SBQ28623.1"/>
    </source>
</evidence>
<reference evidence="5" key="2">
    <citation type="submission" date="2016-06" db="EMBL/GenBank/DDBJ databases">
        <title>The genome of a short-lived fish provides insights into sex chromosome evolution and the genetic control of aging.</title>
        <authorList>
            <person name="Reichwald K."/>
            <person name="Felder M."/>
            <person name="Petzold A."/>
            <person name="Koch P."/>
            <person name="Groth M."/>
            <person name="Platzer M."/>
        </authorList>
    </citation>
    <scope>NUCLEOTIDE SEQUENCE</scope>
    <source>
        <tissue evidence="5">Brain</tissue>
    </source>
</reference>
<dbReference type="PANTHER" id="PTHR12156">
    <property type="entry name" value="PLECKSTRIN HOMOLOGY-LIKE DOMAIN, FAMILY B, MEMBER 3"/>
    <property type="match status" value="1"/>
</dbReference>
<accession>A0A1A8D5N1</accession>
<reference evidence="5" key="1">
    <citation type="submission" date="2016-05" db="EMBL/GenBank/DDBJ databases">
        <authorList>
            <person name="Lavstsen T."/>
            <person name="Jespersen J.S."/>
        </authorList>
    </citation>
    <scope>NUCLEOTIDE SEQUENCE</scope>
    <source>
        <tissue evidence="5">Brain</tissue>
    </source>
</reference>
<dbReference type="FunFam" id="2.30.29.30:FF:000006">
    <property type="entry name" value="Pleckstrin homology like domain family B member 1"/>
    <property type="match status" value="1"/>
</dbReference>
<organism evidence="5">
    <name type="scientific">Nothobranchius kadleci</name>
    <name type="common">African annual killifish</name>
    <dbReference type="NCBI Taxonomy" id="1051664"/>
    <lineage>
        <taxon>Eukaryota</taxon>
        <taxon>Metazoa</taxon>
        <taxon>Chordata</taxon>
        <taxon>Craniata</taxon>
        <taxon>Vertebrata</taxon>
        <taxon>Euteleostomi</taxon>
        <taxon>Actinopterygii</taxon>
        <taxon>Neopterygii</taxon>
        <taxon>Teleostei</taxon>
        <taxon>Neoteleostei</taxon>
        <taxon>Acanthomorphata</taxon>
        <taxon>Ovalentaria</taxon>
        <taxon>Atherinomorphae</taxon>
        <taxon>Cyprinodontiformes</taxon>
        <taxon>Nothobranchiidae</taxon>
        <taxon>Nothobranchius</taxon>
    </lineage>
</organism>
<dbReference type="InterPro" id="IPR037810">
    <property type="entry name" value="PHLDB1/2/3_PH"/>
</dbReference>
<dbReference type="CDD" id="cd14673">
    <property type="entry name" value="PH_PHLDB1_2"/>
    <property type="match status" value="1"/>
</dbReference>
<evidence type="ECO:0000256" key="1">
    <source>
        <dbReference type="ARBA" id="ARBA00023054"/>
    </source>
</evidence>
<gene>
    <name evidence="5" type="primary">CR848783.1</name>
</gene>
<dbReference type="SUPFAM" id="SSF103657">
    <property type="entry name" value="BAR/IMD domain-like"/>
    <property type="match status" value="1"/>
</dbReference>
<feature type="region of interest" description="Disordered" evidence="3">
    <location>
        <begin position="309"/>
        <end position="343"/>
    </location>
</feature>
<evidence type="ECO:0000256" key="3">
    <source>
        <dbReference type="SAM" id="MobiDB-lite"/>
    </source>
</evidence>
<dbReference type="SMART" id="SM00233">
    <property type="entry name" value="PH"/>
    <property type="match status" value="1"/>
</dbReference>
<feature type="coiled-coil region" evidence="2">
    <location>
        <begin position="373"/>
        <end position="400"/>
    </location>
</feature>
<dbReference type="InterPro" id="IPR011993">
    <property type="entry name" value="PH-like_dom_sf"/>
</dbReference>